<evidence type="ECO:0000313" key="1">
    <source>
        <dbReference type="EMBL" id="PVH47652.1"/>
    </source>
</evidence>
<dbReference type="AlphaFoldDB" id="A0A2T8JCK6"/>
<dbReference type="Proteomes" id="UP000243499">
    <property type="component" value="Chromosome 4"/>
</dbReference>
<gene>
    <name evidence="1" type="ORF">PAHAL_4G107700</name>
</gene>
<reference evidence="1" key="1">
    <citation type="submission" date="2018-04" db="EMBL/GenBank/DDBJ databases">
        <title>WGS assembly of Panicum hallii.</title>
        <authorList>
            <person name="Lovell J."/>
            <person name="Jenkins J."/>
            <person name="Lowry D."/>
            <person name="Mamidi S."/>
            <person name="Sreedasyam A."/>
            <person name="Weng X."/>
            <person name="Barry K."/>
            <person name="Bonette J."/>
            <person name="Campitelli B."/>
            <person name="Daum C."/>
            <person name="Gordon S."/>
            <person name="Gould B."/>
            <person name="Lipzen A."/>
            <person name="Macqueen A."/>
            <person name="Palacio-Mejia J."/>
            <person name="Plott C."/>
            <person name="Shakirov E."/>
            <person name="Shu S."/>
            <person name="Yoshinaga Y."/>
            <person name="Zane M."/>
            <person name="Rokhsar D."/>
            <person name="Grimwood J."/>
            <person name="Schmutz J."/>
            <person name="Juenger T."/>
        </authorList>
    </citation>
    <scope>NUCLEOTIDE SEQUENCE [LARGE SCALE GENOMIC DNA]</scope>
    <source>
        <strain evidence="1">FIL2</strain>
    </source>
</reference>
<dbReference type="EMBL" id="CM008049">
    <property type="protein sequence ID" value="PVH47652.1"/>
    <property type="molecule type" value="Genomic_DNA"/>
</dbReference>
<dbReference type="Gramene" id="PVH47652">
    <property type="protein sequence ID" value="PVH47652"/>
    <property type="gene ID" value="PAHAL_4G107700"/>
</dbReference>
<proteinExistence type="predicted"/>
<sequence>MATGRTPHSTGTGFTGGGERRQLRLAEQSWAAPVPPHKICGLAVRWCSAHLPGRFLQKLQVQFQVQQLLDTHAHCVHDLPAKAWRPESNSSMESEVDRFIGGVRKWELPGSSVADSAAFIRVRRIARRLVALRVVAVLAFVRCGR</sequence>
<name>A0A2T8JCK6_9POAL</name>
<accession>A0A2T8JCK6</accession>
<organism evidence="1">
    <name type="scientific">Panicum hallii</name>
    <dbReference type="NCBI Taxonomy" id="206008"/>
    <lineage>
        <taxon>Eukaryota</taxon>
        <taxon>Viridiplantae</taxon>
        <taxon>Streptophyta</taxon>
        <taxon>Embryophyta</taxon>
        <taxon>Tracheophyta</taxon>
        <taxon>Spermatophyta</taxon>
        <taxon>Magnoliopsida</taxon>
        <taxon>Liliopsida</taxon>
        <taxon>Poales</taxon>
        <taxon>Poaceae</taxon>
        <taxon>PACMAD clade</taxon>
        <taxon>Panicoideae</taxon>
        <taxon>Panicodae</taxon>
        <taxon>Paniceae</taxon>
        <taxon>Panicinae</taxon>
        <taxon>Panicum</taxon>
        <taxon>Panicum sect. Panicum</taxon>
    </lineage>
</organism>
<protein>
    <submittedName>
        <fullName evidence="1">Uncharacterized protein</fullName>
    </submittedName>
</protein>